<sequence>MEKTTQSNEDKDTRGTKRKVKIQDEQWPSLKTSKFDEKSDTTKSAKGAQRDQMGFTGFPLHGEMLTVFTKLKALPTFVQHSLPFKVRRESIMKVWKNLLKAFIDQWQMDVLWKMGNEIDQLWRTVADGVIRGTIHTFSAKVAGIMVKMKSSTLLSISGPRKKCQYPITLGIKSISHIIKYRGRWNDDVRVSVLFHDGNTCMRGVAFGAAALKFKRKLKVGRTYQFKYYKIGVHDKRYSNTKYRIHLLENTTTKKIEAGYACIPKEKGLKIAEMKEQIRNLLVSTLKVRIRKVGDLTKPTERFYRNVYVSDETGKIRIEFWSNYEDDFPYDVGDHVKLKYMTLKNDGHYCFLKQSDYTNISRWKKQEKRYMLRIITTHKLAKNHKQNPKV</sequence>
<dbReference type="SUPFAM" id="SSF50249">
    <property type="entry name" value="Nucleic acid-binding proteins"/>
    <property type="match status" value="2"/>
</dbReference>
<evidence type="ECO:0000313" key="3">
    <source>
        <dbReference type="Proteomes" id="UP000683360"/>
    </source>
</evidence>
<dbReference type="EMBL" id="CAJPWZ010001711">
    <property type="protein sequence ID" value="CAG2221965.1"/>
    <property type="molecule type" value="Genomic_DNA"/>
</dbReference>
<protein>
    <submittedName>
        <fullName evidence="2">Uncharacterized protein</fullName>
    </submittedName>
</protein>
<accession>A0A8S3SMD1</accession>
<organism evidence="2 3">
    <name type="scientific">Mytilus edulis</name>
    <name type="common">Blue mussel</name>
    <dbReference type="NCBI Taxonomy" id="6550"/>
    <lineage>
        <taxon>Eukaryota</taxon>
        <taxon>Metazoa</taxon>
        <taxon>Spiralia</taxon>
        <taxon>Lophotrochozoa</taxon>
        <taxon>Mollusca</taxon>
        <taxon>Bivalvia</taxon>
        <taxon>Autobranchia</taxon>
        <taxon>Pteriomorphia</taxon>
        <taxon>Mytilida</taxon>
        <taxon>Mytiloidea</taxon>
        <taxon>Mytilidae</taxon>
        <taxon>Mytilinae</taxon>
        <taxon>Mytilus</taxon>
    </lineage>
</organism>
<dbReference type="InterPro" id="IPR012340">
    <property type="entry name" value="NA-bd_OB-fold"/>
</dbReference>
<evidence type="ECO:0000256" key="1">
    <source>
        <dbReference type="SAM" id="MobiDB-lite"/>
    </source>
</evidence>
<feature type="region of interest" description="Disordered" evidence="1">
    <location>
        <begin position="1"/>
        <end position="48"/>
    </location>
</feature>
<keyword evidence="3" id="KW-1185">Reference proteome</keyword>
<reference evidence="2" key="1">
    <citation type="submission" date="2021-03" db="EMBL/GenBank/DDBJ databases">
        <authorList>
            <person name="Bekaert M."/>
        </authorList>
    </citation>
    <scope>NUCLEOTIDE SEQUENCE</scope>
</reference>
<proteinExistence type="predicted"/>
<dbReference type="AlphaFoldDB" id="A0A8S3SMD1"/>
<dbReference type="Gene3D" id="2.40.50.140">
    <property type="entry name" value="Nucleic acid-binding proteins"/>
    <property type="match status" value="2"/>
</dbReference>
<name>A0A8S3SMD1_MYTED</name>
<feature type="compositionally biased region" description="Basic and acidic residues" evidence="1">
    <location>
        <begin position="1"/>
        <end position="15"/>
    </location>
</feature>
<feature type="compositionally biased region" description="Basic and acidic residues" evidence="1">
    <location>
        <begin position="33"/>
        <end position="43"/>
    </location>
</feature>
<evidence type="ECO:0000313" key="2">
    <source>
        <dbReference type="EMBL" id="CAG2221965.1"/>
    </source>
</evidence>
<gene>
    <name evidence="2" type="ORF">MEDL_35337</name>
</gene>
<dbReference type="Proteomes" id="UP000683360">
    <property type="component" value="Unassembled WGS sequence"/>
</dbReference>
<comment type="caution">
    <text evidence="2">The sequence shown here is derived from an EMBL/GenBank/DDBJ whole genome shotgun (WGS) entry which is preliminary data.</text>
</comment>